<organism evidence="1 2">
    <name type="scientific">Podila minutissima</name>
    <dbReference type="NCBI Taxonomy" id="64525"/>
    <lineage>
        <taxon>Eukaryota</taxon>
        <taxon>Fungi</taxon>
        <taxon>Fungi incertae sedis</taxon>
        <taxon>Mucoromycota</taxon>
        <taxon>Mortierellomycotina</taxon>
        <taxon>Mortierellomycetes</taxon>
        <taxon>Mortierellales</taxon>
        <taxon>Mortierellaceae</taxon>
        <taxon>Podila</taxon>
    </lineage>
</organism>
<keyword evidence="2" id="KW-1185">Reference proteome</keyword>
<accession>A0A9P5VII5</accession>
<sequence>MHERPILMRNVDGCRPGVLIRLAELFKSGRDLMLRARVEIDRRFANSTPIVTTAQPPCGSVSPLFLVAATSVIAAPASVTEAPPMHLSQLEQRDWIMDKLKPLFQKAIIQPSVRRLGAKFIAYLNKNWVLDAANSICREMKLMDADVCPGIVYSQGPVLIQVALQANLLSGDGKMICF</sequence>
<protein>
    <submittedName>
        <fullName evidence="1">Uncharacterized protein</fullName>
    </submittedName>
</protein>
<dbReference type="EMBL" id="JAAAUY010000832">
    <property type="protein sequence ID" value="KAF9326052.1"/>
    <property type="molecule type" value="Genomic_DNA"/>
</dbReference>
<name>A0A9P5VII5_9FUNG</name>
<dbReference type="Proteomes" id="UP000696485">
    <property type="component" value="Unassembled WGS sequence"/>
</dbReference>
<reference evidence="1" key="1">
    <citation type="journal article" date="2020" name="Fungal Divers.">
        <title>Resolving the Mortierellaceae phylogeny through synthesis of multi-gene phylogenetics and phylogenomics.</title>
        <authorList>
            <person name="Vandepol N."/>
            <person name="Liber J."/>
            <person name="Desiro A."/>
            <person name="Na H."/>
            <person name="Kennedy M."/>
            <person name="Barry K."/>
            <person name="Grigoriev I.V."/>
            <person name="Miller A.N."/>
            <person name="O'Donnell K."/>
            <person name="Stajich J.E."/>
            <person name="Bonito G."/>
        </authorList>
    </citation>
    <scope>NUCLEOTIDE SEQUENCE</scope>
    <source>
        <strain evidence="1">NVP1</strain>
    </source>
</reference>
<evidence type="ECO:0000313" key="2">
    <source>
        <dbReference type="Proteomes" id="UP000696485"/>
    </source>
</evidence>
<proteinExistence type="predicted"/>
<dbReference type="AlphaFoldDB" id="A0A9P5VII5"/>
<comment type="caution">
    <text evidence="1">The sequence shown here is derived from an EMBL/GenBank/DDBJ whole genome shotgun (WGS) entry which is preliminary data.</text>
</comment>
<gene>
    <name evidence="1" type="ORF">BG006_010495</name>
</gene>
<evidence type="ECO:0000313" key="1">
    <source>
        <dbReference type="EMBL" id="KAF9326052.1"/>
    </source>
</evidence>